<evidence type="ECO:0000313" key="1">
    <source>
        <dbReference type="EMBL" id="ABG59666.1"/>
    </source>
</evidence>
<dbReference type="RefSeq" id="WP_011585780.1">
    <property type="nucleotide sequence ID" value="NC_008255.1"/>
</dbReference>
<dbReference type="KEGG" id="chu:CHU_2410"/>
<name>A0A6N4ST83_CYTH3</name>
<evidence type="ECO:0008006" key="3">
    <source>
        <dbReference type="Google" id="ProtNLM"/>
    </source>
</evidence>
<dbReference type="Gene3D" id="3.40.1350.140">
    <property type="entry name" value="MepB-like"/>
    <property type="match status" value="1"/>
</dbReference>
<keyword evidence="2" id="KW-1185">Reference proteome</keyword>
<dbReference type="OrthoDB" id="4954833at2"/>
<dbReference type="InterPro" id="IPR011235">
    <property type="entry name" value="MepB-like"/>
</dbReference>
<dbReference type="EMBL" id="CP000383">
    <property type="protein sequence ID" value="ABG59666.1"/>
    <property type="molecule type" value="Genomic_DNA"/>
</dbReference>
<proteinExistence type="predicted"/>
<evidence type="ECO:0000313" key="2">
    <source>
        <dbReference type="Proteomes" id="UP000001822"/>
    </source>
</evidence>
<dbReference type="Pfam" id="PF08877">
    <property type="entry name" value="MepB-like"/>
    <property type="match status" value="1"/>
</dbReference>
<reference evidence="1 2" key="1">
    <citation type="journal article" date="2007" name="Appl. Environ. Microbiol.">
        <title>Genome sequence of the cellulolytic gliding bacterium Cytophaga hutchinsonii.</title>
        <authorList>
            <person name="Xie G."/>
            <person name="Bruce D.C."/>
            <person name="Challacombe J.F."/>
            <person name="Chertkov O."/>
            <person name="Detter J.C."/>
            <person name="Gilna P."/>
            <person name="Han C.S."/>
            <person name="Lucas S."/>
            <person name="Misra M."/>
            <person name="Myers G.L."/>
            <person name="Richardson P."/>
            <person name="Tapia R."/>
            <person name="Thayer N."/>
            <person name="Thompson L.S."/>
            <person name="Brettin T.S."/>
            <person name="Henrissat B."/>
            <person name="Wilson D.B."/>
            <person name="McBride M.J."/>
        </authorList>
    </citation>
    <scope>NUCLEOTIDE SEQUENCE [LARGE SCALE GENOMIC DNA]</scope>
    <source>
        <strain evidence="2">ATCC 33406 / DSM 1761 / CIP 103989 / NBRC 15051 / NCIMB 9469 / D465</strain>
    </source>
</reference>
<dbReference type="AlphaFoldDB" id="A0A6N4ST83"/>
<protein>
    <recommendedName>
        <fullName evidence="3">MepB family protein</fullName>
    </recommendedName>
</protein>
<dbReference type="InterPro" id="IPR038231">
    <property type="entry name" value="MepB-like_sf"/>
</dbReference>
<organism evidence="1 2">
    <name type="scientific">Cytophaga hutchinsonii (strain ATCC 33406 / DSM 1761 / CIP 103989 / NBRC 15051 / NCIMB 9469 / D465)</name>
    <dbReference type="NCBI Taxonomy" id="269798"/>
    <lineage>
        <taxon>Bacteria</taxon>
        <taxon>Pseudomonadati</taxon>
        <taxon>Bacteroidota</taxon>
        <taxon>Cytophagia</taxon>
        <taxon>Cytophagales</taxon>
        <taxon>Cytophagaceae</taxon>
        <taxon>Cytophaga</taxon>
    </lineage>
</organism>
<accession>A0A6N4ST83</accession>
<gene>
    <name evidence="1" type="ordered locus">CHU_2410</name>
</gene>
<dbReference type="Proteomes" id="UP000001822">
    <property type="component" value="Chromosome"/>
</dbReference>
<dbReference type="PIRSF" id="PIRSF032285">
    <property type="entry name" value="UCP032285"/>
    <property type="match status" value="1"/>
</dbReference>
<sequence length="166" mass="19168">MKGRIHPDANVVQKIYETYGWACSEIQPESESTEYGAATFRLNNKKIIFRVAKRTPTKTGQFVTIWKRNPEGITTPFDAADAFDFIVIFVRNGEQTGQFVFSKKVLTENRIISAGKNTGKRGIRVYAPWDRTENKQAQQTQTWQLAHFIVHGKSERNRLEILFQDR</sequence>